<dbReference type="OrthoDB" id="3790435at2759"/>
<evidence type="ECO:0000313" key="3">
    <source>
        <dbReference type="Proteomes" id="UP000077069"/>
    </source>
</evidence>
<name>A0A177C032_9PLEO</name>
<dbReference type="EMBL" id="KV441560">
    <property type="protein sequence ID" value="OAG00168.1"/>
    <property type="molecule type" value="Genomic_DNA"/>
</dbReference>
<protein>
    <submittedName>
        <fullName evidence="2">Uncharacterized protein</fullName>
    </submittedName>
</protein>
<dbReference type="GeneID" id="28769397"/>
<dbReference type="Proteomes" id="UP000077069">
    <property type="component" value="Unassembled WGS sequence"/>
</dbReference>
<sequence>MVYGSSCSSKLQLRHRDIHTHNTHLSDKPSLMSKRISYSTAMPHKSQRRIPRHQKSALRPIAPQPTEFPGAPSTALTAPPTPNKPANSYNPLPAALAHKMGTLITLSRRLESILHGLDYGLFTTPSEHRDAQARMKHLRTVYSSLRPQVDRELAALGHLPATGAPIIFPAPTTKPPSPFPNLTTSHPSHKRKYGPTSPQYTVDKALKRKADSQGGAAPAHVHVLPVAKKQRLDGGAESDFVETDCESVDEGSSEVQAEWLPAPITNLAVERPLREAERKRMMGWSWSAAVRARAGARDVMVDCIRSPLGTGMVW</sequence>
<accession>A0A177C032</accession>
<feature type="compositionally biased region" description="Low complexity" evidence="1">
    <location>
        <begin position="69"/>
        <end position="78"/>
    </location>
</feature>
<dbReference type="InParanoid" id="A0A177C032"/>
<feature type="compositionally biased region" description="Basic residues" evidence="1">
    <location>
        <begin position="45"/>
        <end position="56"/>
    </location>
</feature>
<reference evidence="2 3" key="1">
    <citation type="submission" date="2016-05" db="EMBL/GenBank/DDBJ databases">
        <title>Comparative analysis of secretome profiles of manganese(II)-oxidizing ascomycete fungi.</title>
        <authorList>
            <consortium name="DOE Joint Genome Institute"/>
            <person name="Zeiner C.A."/>
            <person name="Purvine S.O."/>
            <person name="Zink E.M."/>
            <person name="Wu S."/>
            <person name="Pasa-Tolic L."/>
            <person name="Chaput D.L."/>
            <person name="Haridas S."/>
            <person name="Grigoriev I.V."/>
            <person name="Santelli C.M."/>
            <person name="Hansel C.M."/>
        </authorList>
    </citation>
    <scope>NUCLEOTIDE SEQUENCE [LARGE SCALE GENOMIC DNA]</scope>
    <source>
        <strain evidence="2 3">AP3s5-JAC2a</strain>
    </source>
</reference>
<evidence type="ECO:0000256" key="1">
    <source>
        <dbReference type="SAM" id="MobiDB-lite"/>
    </source>
</evidence>
<gene>
    <name evidence="2" type="ORF">CC84DRAFT_362032</name>
</gene>
<keyword evidence="3" id="KW-1185">Reference proteome</keyword>
<evidence type="ECO:0000313" key="2">
    <source>
        <dbReference type="EMBL" id="OAG00168.1"/>
    </source>
</evidence>
<dbReference type="RefSeq" id="XP_018030533.1">
    <property type="nucleotide sequence ID" value="XM_018185911.1"/>
</dbReference>
<dbReference type="AlphaFoldDB" id="A0A177C032"/>
<feature type="region of interest" description="Disordered" evidence="1">
    <location>
        <begin position="40"/>
        <end position="89"/>
    </location>
</feature>
<proteinExistence type="predicted"/>
<organism evidence="2 3">
    <name type="scientific">Paraphaeosphaeria sporulosa</name>
    <dbReference type="NCBI Taxonomy" id="1460663"/>
    <lineage>
        <taxon>Eukaryota</taxon>
        <taxon>Fungi</taxon>
        <taxon>Dikarya</taxon>
        <taxon>Ascomycota</taxon>
        <taxon>Pezizomycotina</taxon>
        <taxon>Dothideomycetes</taxon>
        <taxon>Pleosporomycetidae</taxon>
        <taxon>Pleosporales</taxon>
        <taxon>Massarineae</taxon>
        <taxon>Didymosphaeriaceae</taxon>
        <taxon>Paraphaeosphaeria</taxon>
    </lineage>
</organism>